<dbReference type="PROSITE" id="PS50157">
    <property type="entry name" value="ZINC_FINGER_C2H2_2"/>
    <property type="match status" value="5"/>
</dbReference>
<keyword evidence="4" id="KW-0862">Zinc</keyword>
<gene>
    <name evidence="8" type="ORF">ODALV1_LOCUS3155</name>
</gene>
<dbReference type="PROSITE" id="PS00028">
    <property type="entry name" value="ZINC_FINGER_C2H2_1"/>
    <property type="match status" value="5"/>
</dbReference>
<accession>A0ABP1PU16</accession>
<evidence type="ECO:0000256" key="5">
    <source>
        <dbReference type="PROSITE-ProRule" id="PRU00042"/>
    </source>
</evidence>
<dbReference type="SUPFAM" id="SSF57667">
    <property type="entry name" value="beta-beta-alpha zinc fingers"/>
    <property type="match status" value="1"/>
</dbReference>
<keyword evidence="1" id="KW-0479">Metal-binding</keyword>
<evidence type="ECO:0000313" key="8">
    <source>
        <dbReference type="EMBL" id="CAL8075382.1"/>
    </source>
</evidence>
<keyword evidence="2" id="KW-0677">Repeat</keyword>
<dbReference type="PANTHER" id="PTHR24409">
    <property type="entry name" value="ZINC FINGER PROTEIN 142"/>
    <property type="match status" value="1"/>
</dbReference>
<evidence type="ECO:0000256" key="6">
    <source>
        <dbReference type="SAM" id="MobiDB-lite"/>
    </source>
</evidence>
<dbReference type="InterPro" id="IPR013087">
    <property type="entry name" value="Znf_C2H2_type"/>
</dbReference>
<evidence type="ECO:0000256" key="4">
    <source>
        <dbReference type="ARBA" id="ARBA00022833"/>
    </source>
</evidence>
<dbReference type="PANTHER" id="PTHR24409:SF295">
    <property type="entry name" value="AZ2-RELATED"/>
    <property type="match status" value="1"/>
</dbReference>
<evidence type="ECO:0000313" key="9">
    <source>
        <dbReference type="Proteomes" id="UP001642540"/>
    </source>
</evidence>
<reference evidence="8 9" key="1">
    <citation type="submission" date="2024-08" db="EMBL/GenBank/DDBJ databases">
        <authorList>
            <person name="Cucini C."/>
            <person name="Frati F."/>
        </authorList>
    </citation>
    <scope>NUCLEOTIDE SEQUENCE [LARGE SCALE GENOMIC DNA]</scope>
</reference>
<feature type="region of interest" description="Disordered" evidence="6">
    <location>
        <begin position="419"/>
        <end position="441"/>
    </location>
</feature>
<feature type="compositionally biased region" description="Low complexity" evidence="6">
    <location>
        <begin position="471"/>
        <end position="494"/>
    </location>
</feature>
<name>A0ABP1PU16_9HEXA</name>
<dbReference type="Gene3D" id="3.30.160.60">
    <property type="entry name" value="Classic Zinc Finger"/>
    <property type="match status" value="3"/>
</dbReference>
<feature type="domain" description="C2H2-type" evidence="7">
    <location>
        <begin position="572"/>
        <end position="595"/>
    </location>
</feature>
<feature type="domain" description="C2H2-type" evidence="7">
    <location>
        <begin position="504"/>
        <end position="533"/>
    </location>
</feature>
<comment type="caution">
    <text evidence="8">The sequence shown here is derived from an EMBL/GenBank/DDBJ whole genome shotgun (WGS) entry which is preliminary data.</text>
</comment>
<organism evidence="8 9">
    <name type="scientific">Orchesella dallaii</name>
    <dbReference type="NCBI Taxonomy" id="48710"/>
    <lineage>
        <taxon>Eukaryota</taxon>
        <taxon>Metazoa</taxon>
        <taxon>Ecdysozoa</taxon>
        <taxon>Arthropoda</taxon>
        <taxon>Hexapoda</taxon>
        <taxon>Collembola</taxon>
        <taxon>Entomobryomorpha</taxon>
        <taxon>Entomobryoidea</taxon>
        <taxon>Orchesellidae</taxon>
        <taxon>Orchesellinae</taxon>
        <taxon>Orchesella</taxon>
    </lineage>
</organism>
<dbReference type="Proteomes" id="UP001642540">
    <property type="component" value="Unassembled WGS sequence"/>
</dbReference>
<proteinExistence type="predicted"/>
<keyword evidence="3 5" id="KW-0863">Zinc-finger</keyword>
<evidence type="ECO:0000256" key="2">
    <source>
        <dbReference type="ARBA" id="ARBA00022737"/>
    </source>
</evidence>
<dbReference type="InterPro" id="IPR036236">
    <property type="entry name" value="Znf_C2H2_sf"/>
</dbReference>
<feature type="domain" description="C2H2-type" evidence="7">
    <location>
        <begin position="255"/>
        <end position="283"/>
    </location>
</feature>
<feature type="domain" description="C2H2-type" evidence="7">
    <location>
        <begin position="323"/>
        <end position="351"/>
    </location>
</feature>
<protein>
    <recommendedName>
        <fullName evidence="7">C2H2-type domain-containing protein</fullName>
    </recommendedName>
</protein>
<feature type="domain" description="C2H2-type" evidence="7">
    <location>
        <begin position="599"/>
        <end position="627"/>
    </location>
</feature>
<keyword evidence="9" id="KW-1185">Reference proteome</keyword>
<sequence length="758" mass="87932">MYSINEKALCFLCYKQSLQKPKNNDGIHSDIEPGGGGDVDNSYKLTSNFARNFSRYLNMGLTSEDQKVLAEFMSTCDPCSNLINEFCNLYNTLEILQLQLKAKAERIYETIRYNGREEDEDGIQLLDQIDAIRKKFIKNYEIRKMKCSQPKVYLERIQNSELPMPMETMMDKQEVINVELEDKTDITVENELINKCEGVQNEFEIMTTSSSSTAEPHPISELTFTVVENNSSSSKKKRVRSRRPCPTTLRIPRKLICKICLDEFTHTIFLRRHMKDAHDINQQTIPLECSYCSKDFIGGQLFQRFRLHMRKDHKLASGIPGDFKCEVCTENFETKISLKKHVIQLHNPNQQNKFANRYKSYFKRNFHLANPWGSEHNEMKMERGCQLCGKICRSVKSLQKHLKKSCIYRNKEQKLELTQENIPTEVANQSHEDSENEEGAEEEVEVSFNELFIKCDVRVEPEIQLPSASPTSEPEQSSQLLLPPTLSTSPTSSPHLKRPKPRIPTCKKCGCRFNHPFDLRQHMKNKHHQDQRIVPLECCHCEKSFRGRDTTKRFRRHMNTVHKIGSGLPGEFECEVCQEKFQRQNEHRRHMEWAHNPNLMCEICQKMFETGEKLESHKNHWHSNKEERSCHLCGIICNSLLTLEKHLKMECSNRPKTSLELEENSDEDKLEDLSHNDDDEEVEFVLPDILPGSPLPFSQHGNAEEAHGLETDYDFVIKIGTTTTTDNAPEFRNEMKLLCVKCLITSCSYLSFTDPSLL</sequence>
<evidence type="ECO:0000256" key="1">
    <source>
        <dbReference type="ARBA" id="ARBA00022723"/>
    </source>
</evidence>
<feature type="compositionally biased region" description="Polar residues" evidence="6">
    <location>
        <begin position="419"/>
        <end position="429"/>
    </location>
</feature>
<evidence type="ECO:0000256" key="3">
    <source>
        <dbReference type="ARBA" id="ARBA00022771"/>
    </source>
</evidence>
<dbReference type="SMART" id="SM00355">
    <property type="entry name" value="ZnF_C2H2"/>
    <property type="match status" value="9"/>
</dbReference>
<evidence type="ECO:0000259" key="7">
    <source>
        <dbReference type="PROSITE" id="PS50157"/>
    </source>
</evidence>
<dbReference type="EMBL" id="CAXLJM020000008">
    <property type="protein sequence ID" value="CAL8075382.1"/>
    <property type="molecule type" value="Genomic_DNA"/>
</dbReference>
<feature type="region of interest" description="Disordered" evidence="6">
    <location>
        <begin position="466"/>
        <end position="501"/>
    </location>
</feature>